<feature type="compositionally biased region" description="Polar residues" evidence="1">
    <location>
        <begin position="473"/>
        <end position="486"/>
    </location>
</feature>
<reference evidence="2" key="1">
    <citation type="submission" date="2021-03" db="EMBL/GenBank/DDBJ databases">
        <authorList>
            <person name="Bekaert M."/>
        </authorList>
    </citation>
    <scope>NUCLEOTIDE SEQUENCE</scope>
</reference>
<evidence type="ECO:0000256" key="1">
    <source>
        <dbReference type="SAM" id="MobiDB-lite"/>
    </source>
</evidence>
<dbReference type="AlphaFoldDB" id="A0A8S3Q4A6"/>
<proteinExistence type="predicted"/>
<keyword evidence="3" id="KW-1185">Reference proteome</keyword>
<feature type="region of interest" description="Disordered" evidence="1">
    <location>
        <begin position="473"/>
        <end position="503"/>
    </location>
</feature>
<name>A0A8S3Q4A6_MYTED</name>
<evidence type="ECO:0000313" key="3">
    <source>
        <dbReference type="Proteomes" id="UP000683360"/>
    </source>
</evidence>
<comment type="caution">
    <text evidence="2">The sequence shown here is derived from an EMBL/GenBank/DDBJ whole genome shotgun (WGS) entry which is preliminary data.</text>
</comment>
<dbReference type="OrthoDB" id="6155454at2759"/>
<accession>A0A8S3Q4A6</accession>
<evidence type="ECO:0000313" key="2">
    <source>
        <dbReference type="EMBL" id="CAG2190130.1"/>
    </source>
</evidence>
<sequence length="629" mass="69866">MKYDCTGVACCLAIDYLPGVRNTEIRLEIDSCGVNKTVEMTWTVERKTGTEIFNGLAIGSTKQIDISSAFQLNVTFDDEHPKWFFVSVALRACEVSPFPGVCQTFQVLQSSGIAKNCHGSHFTARRRKRDTKDVSFRSRNLMSFDESDIDKDGTIEQLIFEEVVRRQIRIAKRSTSEPDVTNFKEGIKILLDRNASNEEIVTYVTQVRNYELQKRLNNLQSVDLGDGDRTTGQRAALKALGSNEAIFLMINSSGLPESQQSYVIGQGLSVNGTKLLAVKLANLTITDLRNIMDMRRLELMSVKGLLTDIRDLTKALYFDFYDELSSEGDNIFTSLDLTLTGTLDFPRQDVQAMEYTKDFLLGGLVPMKFDFNVGGYYGMKFSVDASLAGMKATSGIQPFGGAVVSGELQVGYAMSAVLKLEGQILELKFPTVAEITYNKFPLDVGVEMTLKLTPTRLSLNGAVTLNVTFANSSTNDATPASPSYTPRRNGLPRVPRRIPSPLSPNRTYNVVGVAPEQSLMQPTTYLTSRIASPSLPEASQTHLNRTTSVHALSPLPLDASFDFTHHQDENDDQEIVENSIQDPELTILPDRPSTFSIKEKGIQRSNLKLVSSDGYEYTKKVYIFLQVQN</sequence>
<dbReference type="EMBL" id="CAJPWZ010000316">
    <property type="protein sequence ID" value="CAG2190130.1"/>
    <property type="molecule type" value="Genomic_DNA"/>
</dbReference>
<protein>
    <submittedName>
        <fullName evidence="2">Uncharacterized protein</fullName>
    </submittedName>
</protein>
<dbReference type="Proteomes" id="UP000683360">
    <property type="component" value="Unassembled WGS sequence"/>
</dbReference>
<gene>
    <name evidence="2" type="ORF">MEDL_5443</name>
</gene>
<organism evidence="2 3">
    <name type="scientific">Mytilus edulis</name>
    <name type="common">Blue mussel</name>
    <dbReference type="NCBI Taxonomy" id="6550"/>
    <lineage>
        <taxon>Eukaryota</taxon>
        <taxon>Metazoa</taxon>
        <taxon>Spiralia</taxon>
        <taxon>Lophotrochozoa</taxon>
        <taxon>Mollusca</taxon>
        <taxon>Bivalvia</taxon>
        <taxon>Autobranchia</taxon>
        <taxon>Pteriomorphia</taxon>
        <taxon>Mytilida</taxon>
        <taxon>Mytiloidea</taxon>
        <taxon>Mytilidae</taxon>
        <taxon>Mytilinae</taxon>
        <taxon>Mytilus</taxon>
    </lineage>
</organism>